<proteinExistence type="predicted"/>
<reference evidence="1" key="1">
    <citation type="journal article" date="2022" name="bioRxiv">
        <title>Population genetic analysis of Ophidiomyces ophidiicola, the causative agent of snake fungal disease, indicates recent introductions to the USA.</title>
        <authorList>
            <person name="Ladner J.T."/>
            <person name="Palmer J.M."/>
            <person name="Ettinger C.L."/>
            <person name="Stajich J.E."/>
            <person name="Farrell T.M."/>
            <person name="Glorioso B.M."/>
            <person name="Lawson B."/>
            <person name="Price S.J."/>
            <person name="Stengle A.G."/>
            <person name="Grear D.A."/>
            <person name="Lorch J.M."/>
        </authorList>
    </citation>
    <scope>NUCLEOTIDE SEQUENCE</scope>
    <source>
        <strain evidence="1">NWHC 24266-5</strain>
    </source>
</reference>
<accession>A0ACB8V2X5</accession>
<evidence type="ECO:0000313" key="1">
    <source>
        <dbReference type="EMBL" id="KAI2391338.1"/>
    </source>
</evidence>
<name>A0ACB8V2X5_9EURO</name>
<organism evidence="1">
    <name type="scientific">Ophidiomyces ophidiicola</name>
    <dbReference type="NCBI Taxonomy" id="1387563"/>
    <lineage>
        <taxon>Eukaryota</taxon>
        <taxon>Fungi</taxon>
        <taxon>Dikarya</taxon>
        <taxon>Ascomycota</taxon>
        <taxon>Pezizomycotina</taxon>
        <taxon>Eurotiomycetes</taxon>
        <taxon>Eurotiomycetidae</taxon>
        <taxon>Onygenales</taxon>
        <taxon>Onygenaceae</taxon>
        <taxon>Ophidiomyces</taxon>
    </lineage>
</organism>
<sequence>MATSGDSLLDDIKRGLEEKEKKLEALQDEGENITNFIAFLVQRKASLEQLSTKARAAQNARDAEITGATIDMQIQNEEEKLRGIKADLKSLRDAIELLR</sequence>
<comment type="caution">
    <text evidence="1">The sequence shown here is derived from an EMBL/GenBank/DDBJ whole genome shotgun (WGS) entry which is preliminary data.</text>
</comment>
<dbReference type="EMBL" id="JALBCA010000012">
    <property type="protein sequence ID" value="KAI2391338.1"/>
    <property type="molecule type" value="Genomic_DNA"/>
</dbReference>
<gene>
    <name evidence="1" type="ORF">LOY88_001162</name>
</gene>
<protein>
    <submittedName>
        <fullName evidence="1">Uncharacterized protein</fullName>
    </submittedName>
</protein>